<evidence type="ECO:0000256" key="2">
    <source>
        <dbReference type="HAMAP-Rule" id="MF_00634"/>
    </source>
</evidence>
<name>D8JWP7_HYPDA</name>
<proteinExistence type="inferred from homology"/>
<dbReference type="PANTHER" id="PTHR13420:SF7">
    <property type="entry name" value="UPF0235 PROTEIN C15ORF40"/>
    <property type="match status" value="1"/>
</dbReference>
<dbReference type="Gene3D" id="3.30.1200.10">
    <property type="entry name" value="YggU-like"/>
    <property type="match status" value="1"/>
</dbReference>
<gene>
    <name evidence="3" type="ordered locus">Hden_3210</name>
</gene>
<dbReference type="NCBIfam" id="TIGR00251">
    <property type="entry name" value="DUF167 family protein"/>
    <property type="match status" value="1"/>
</dbReference>
<sequence>MSAGSEASIPDRKPWRHGDACILVHFRLTPKSSKDAIEGVTSTSDGPAFQARVRAVPEHGAANAALEQLVARWLDLPKRSVSLAKGGKSRLKALQIDGEPEELDRLLEIKARELQR</sequence>
<dbReference type="SUPFAM" id="SSF69786">
    <property type="entry name" value="YggU-like"/>
    <property type="match status" value="1"/>
</dbReference>
<organism evidence="3 4">
    <name type="scientific">Hyphomicrobium denitrificans (strain ATCC 51888 / DSM 1869 / NCIMB 11706 / TK 0415)</name>
    <dbReference type="NCBI Taxonomy" id="582899"/>
    <lineage>
        <taxon>Bacteria</taxon>
        <taxon>Pseudomonadati</taxon>
        <taxon>Pseudomonadota</taxon>
        <taxon>Alphaproteobacteria</taxon>
        <taxon>Hyphomicrobiales</taxon>
        <taxon>Hyphomicrobiaceae</taxon>
        <taxon>Hyphomicrobium</taxon>
    </lineage>
</organism>
<dbReference type="SMART" id="SM01152">
    <property type="entry name" value="DUF167"/>
    <property type="match status" value="1"/>
</dbReference>
<reference evidence="4" key="1">
    <citation type="journal article" date="2011" name="J. Bacteriol.">
        <title>Genome sequences of eight morphologically diverse alphaproteobacteria.</title>
        <authorList>
            <consortium name="US DOE Joint Genome Institute"/>
            <person name="Brown P.J."/>
            <person name="Kysela D.T."/>
            <person name="Buechlein A."/>
            <person name="Hemmerich C."/>
            <person name="Brun Y.V."/>
        </authorList>
    </citation>
    <scope>NUCLEOTIDE SEQUENCE [LARGE SCALE GENOMIC DNA]</scope>
    <source>
        <strain evidence="4">ATCC 51888 / DSM 1869 / NCIB 11706 / TK 0415</strain>
    </source>
</reference>
<protein>
    <recommendedName>
        <fullName evidence="2">UPF0235 protein Hden_3210</fullName>
    </recommendedName>
</protein>
<accession>D8JWP7</accession>
<dbReference type="PANTHER" id="PTHR13420">
    <property type="entry name" value="UPF0235 PROTEIN C15ORF40"/>
    <property type="match status" value="1"/>
</dbReference>
<dbReference type="HOGENOM" id="CLU_130694_3_0_5"/>
<evidence type="ECO:0000313" key="3">
    <source>
        <dbReference type="EMBL" id="ADJ25005.1"/>
    </source>
</evidence>
<evidence type="ECO:0000256" key="1">
    <source>
        <dbReference type="ARBA" id="ARBA00010364"/>
    </source>
</evidence>
<dbReference type="RefSeq" id="WP_013217164.1">
    <property type="nucleotide sequence ID" value="NC_014313.1"/>
</dbReference>
<dbReference type="GO" id="GO:0005737">
    <property type="term" value="C:cytoplasm"/>
    <property type="evidence" value="ECO:0007669"/>
    <property type="project" value="TreeGrafter"/>
</dbReference>
<dbReference type="eggNOG" id="COG1872">
    <property type="taxonomic scope" value="Bacteria"/>
</dbReference>
<dbReference type="AlphaFoldDB" id="D8JWP7"/>
<dbReference type="KEGG" id="hdn:Hden_3210"/>
<dbReference type="HAMAP" id="MF_00634">
    <property type="entry name" value="UPF0235"/>
    <property type="match status" value="1"/>
</dbReference>
<dbReference type="InterPro" id="IPR003746">
    <property type="entry name" value="DUF167"/>
</dbReference>
<dbReference type="Proteomes" id="UP000002033">
    <property type="component" value="Chromosome"/>
</dbReference>
<dbReference type="EMBL" id="CP002083">
    <property type="protein sequence ID" value="ADJ25005.1"/>
    <property type="molecule type" value="Genomic_DNA"/>
</dbReference>
<comment type="similarity">
    <text evidence="1 2">Belongs to the UPF0235 family.</text>
</comment>
<dbReference type="STRING" id="582899.Hden_3210"/>
<dbReference type="Pfam" id="PF02594">
    <property type="entry name" value="DUF167"/>
    <property type="match status" value="1"/>
</dbReference>
<dbReference type="InterPro" id="IPR036591">
    <property type="entry name" value="YggU-like_sf"/>
</dbReference>
<keyword evidence="4" id="KW-1185">Reference proteome</keyword>
<evidence type="ECO:0000313" key="4">
    <source>
        <dbReference type="Proteomes" id="UP000002033"/>
    </source>
</evidence>